<feature type="compositionally biased region" description="Polar residues" evidence="1">
    <location>
        <begin position="121"/>
        <end position="131"/>
    </location>
</feature>
<feature type="compositionally biased region" description="Basic and acidic residues" evidence="1">
    <location>
        <begin position="168"/>
        <end position="198"/>
    </location>
</feature>
<protein>
    <recommendedName>
        <fullName evidence="4">Testis-specific expressed protein 55</fullName>
    </recommendedName>
</protein>
<dbReference type="AlphaFoldDB" id="A0AAW0JHT2"/>
<keyword evidence="3" id="KW-1185">Reference proteome</keyword>
<evidence type="ECO:0000313" key="2">
    <source>
        <dbReference type="EMBL" id="KAK7826532.1"/>
    </source>
</evidence>
<organism evidence="2 3">
    <name type="scientific">Myodes glareolus</name>
    <name type="common">Bank vole</name>
    <name type="synonym">Clethrionomys glareolus</name>
    <dbReference type="NCBI Taxonomy" id="447135"/>
    <lineage>
        <taxon>Eukaryota</taxon>
        <taxon>Metazoa</taxon>
        <taxon>Chordata</taxon>
        <taxon>Craniata</taxon>
        <taxon>Vertebrata</taxon>
        <taxon>Euteleostomi</taxon>
        <taxon>Mammalia</taxon>
        <taxon>Eutheria</taxon>
        <taxon>Euarchontoglires</taxon>
        <taxon>Glires</taxon>
        <taxon>Rodentia</taxon>
        <taxon>Myomorpha</taxon>
        <taxon>Muroidea</taxon>
        <taxon>Cricetidae</taxon>
        <taxon>Arvicolinae</taxon>
        <taxon>Myodes</taxon>
    </lineage>
</organism>
<dbReference type="Pfam" id="PF17819">
    <property type="entry name" value="Tex55"/>
    <property type="match status" value="1"/>
</dbReference>
<dbReference type="InterPro" id="IPR040760">
    <property type="entry name" value="Tex55"/>
</dbReference>
<feature type="compositionally biased region" description="Basic and acidic residues" evidence="1">
    <location>
        <begin position="103"/>
        <end position="119"/>
    </location>
</feature>
<sequence>MMSAGKPPTYSELPQQRQNKAQENHKFMEGCLDNQTQAPPTVPGNQGQSEVQQKMDTPPQEAPDGSLNYENTDNGSEHAGVGSSEQTGGKASSQTANAGSEQTDQRTPEEAFQLTDHRRTSQQADRTSSSQAERRTSELPNQPLPSLLEGKASEKIDDQVSLPSGGKASEKTDQESSERDEQTSSDQDDYKTSEKSQHEVYNQDDFLDEDDLDQHRLSEDSNRISHETDKQADHRSYYRTLAQAENRTLSEIGDNKEIKEADFKIQPCTFEDSQTDNTSDEETESTTTTQAYNLPDTEFTSESQSSYDKLPSITNKVYHTSNQDKIQTTEITTVDFEQRKSSQRPSQTYGRRFPPIIFEDPYQVALRYMEKHNILQIFQRITENLVYEKPDDPLKFMLDQVQDMIRFRDEQRNI</sequence>
<feature type="compositionally biased region" description="Polar residues" evidence="1">
    <location>
        <begin position="33"/>
        <end position="55"/>
    </location>
</feature>
<dbReference type="SUPFAM" id="SSF47391">
    <property type="entry name" value="Dimerization-anchoring domain of cAMP-dependent PK regulatory subunit"/>
    <property type="match status" value="1"/>
</dbReference>
<feature type="compositionally biased region" description="Basic and acidic residues" evidence="1">
    <location>
        <begin position="213"/>
        <end position="236"/>
    </location>
</feature>
<dbReference type="Gene3D" id="1.20.890.10">
    <property type="entry name" value="cAMP-dependent protein kinase regulatory subunit, dimerization-anchoring domain"/>
    <property type="match status" value="1"/>
</dbReference>
<dbReference type="InterPro" id="IPR048377">
    <property type="entry name" value="TEX55_DD"/>
</dbReference>
<feature type="compositionally biased region" description="Polar residues" evidence="1">
    <location>
        <begin position="83"/>
        <end position="102"/>
    </location>
</feature>
<feature type="compositionally biased region" description="Polar residues" evidence="1">
    <location>
        <begin position="298"/>
        <end position="307"/>
    </location>
</feature>
<feature type="region of interest" description="Disordered" evidence="1">
    <location>
        <begin position="1"/>
        <end position="238"/>
    </location>
</feature>
<reference evidence="2 3" key="1">
    <citation type="journal article" date="2023" name="bioRxiv">
        <title>Conserved and derived expression patterns and positive selection on dental genes reveal complex evolutionary context of ever-growing rodent molars.</title>
        <authorList>
            <person name="Calamari Z.T."/>
            <person name="Song A."/>
            <person name="Cohen E."/>
            <person name="Akter M."/>
            <person name="Roy R.D."/>
            <person name="Hallikas O."/>
            <person name="Christensen M.M."/>
            <person name="Li P."/>
            <person name="Marangoni P."/>
            <person name="Jernvall J."/>
            <person name="Klein O.D."/>
        </authorList>
    </citation>
    <scope>NUCLEOTIDE SEQUENCE [LARGE SCALE GENOMIC DNA]</scope>
    <source>
        <strain evidence="2">V071</strain>
    </source>
</reference>
<proteinExistence type="predicted"/>
<evidence type="ECO:0008006" key="4">
    <source>
        <dbReference type="Google" id="ProtNLM"/>
    </source>
</evidence>
<feature type="region of interest" description="Disordered" evidence="1">
    <location>
        <begin position="270"/>
        <end position="307"/>
    </location>
</feature>
<name>A0AAW0JHT2_MYOGA</name>
<accession>A0AAW0JHT2</accession>
<dbReference type="CDD" id="cd22975">
    <property type="entry name" value="DD_TEX55"/>
    <property type="match status" value="1"/>
</dbReference>
<dbReference type="EMBL" id="JBBHLL010000034">
    <property type="protein sequence ID" value="KAK7826532.1"/>
    <property type="molecule type" value="Genomic_DNA"/>
</dbReference>
<dbReference type="Proteomes" id="UP001488838">
    <property type="component" value="Unassembled WGS sequence"/>
</dbReference>
<dbReference type="PANTHER" id="PTHR47110">
    <property type="entry name" value="TESTIS-SPECIFIC EXPRESSED PROTEIN 55"/>
    <property type="match status" value="1"/>
</dbReference>
<dbReference type="PANTHER" id="PTHR47110:SF1">
    <property type="entry name" value="TESTIS-SPECIFIC EXPRESSED PROTEIN 55"/>
    <property type="match status" value="1"/>
</dbReference>
<evidence type="ECO:0000313" key="3">
    <source>
        <dbReference type="Proteomes" id="UP001488838"/>
    </source>
</evidence>
<gene>
    <name evidence="2" type="ORF">U0070_017113</name>
</gene>
<evidence type="ECO:0000256" key="1">
    <source>
        <dbReference type="SAM" id="MobiDB-lite"/>
    </source>
</evidence>
<dbReference type="GO" id="GO:0005634">
    <property type="term" value="C:nucleus"/>
    <property type="evidence" value="ECO:0007669"/>
    <property type="project" value="TreeGrafter"/>
</dbReference>
<comment type="caution">
    <text evidence="2">The sequence shown here is derived from an EMBL/GenBank/DDBJ whole genome shotgun (WGS) entry which is preliminary data.</text>
</comment>